<accession>A0A2J6RNV4</accession>
<feature type="compositionally biased region" description="Polar residues" evidence="1">
    <location>
        <begin position="1"/>
        <end position="15"/>
    </location>
</feature>
<proteinExistence type="predicted"/>
<gene>
    <name evidence="3" type="ORF">L207DRAFT_582419</name>
</gene>
<feature type="transmembrane region" description="Helical" evidence="2">
    <location>
        <begin position="105"/>
        <end position="125"/>
    </location>
</feature>
<keyword evidence="2" id="KW-0812">Transmembrane</keyword>
<evidence type="ECO:0000256" key="2">
    <source>
        <dbReference type="SAM" id="Phobius"/>
    </source>
</evidence>
<dbReference type="OrthoDB" id="5342924at2759"/>
<name>A0A2J6RNV4_HYAVF</name>
<keyword evidence="2" id="KW-1133">Transmembrane helix</keyword>
<feature type="transmembrane region" description="Helical" evidence="2">
    <location>
        <begin position="174"/>
        <end position="193"/>
    </location>
</feature>
<feature type="region of interest" description="Disordered" evidence="1">
    <location>
        <begin position="1"/>
        <end position="53"/>
    </location>
</feature>
<protein>
    <submittedName>
        <fullName evidence="3">Uncharacterized protein</fullName>
    </submittedName>
</protein>
<keyword evidence="2" id="KW-0472">Membrane</keyword>
<dbReference type="AlphaFoldDB" id="A0A2J6RNV4"/>
<evidence type="ECO:0000313" key="4">
    <source>
        <dbReference type="Proteomes" id="UP000235786"/>
    </source>
</evidence>
<organism evidence="3 4">
    <name type="scientific">Hyaloscypha variabilis (strain UAMH 11265 / GT02V1 / F)</name>
    <name type="common">Meliniomyces variabilis</name>
    <dbReference type="NCBI Taxonomy" id="1149755"/>
    <lineage>
        <taxon>Eukaryota</taxon>
        <taxon>Fungi</taxon>
        <taxon>Dikarya</taxon>
        <taxon>Ascomycota</taxon>
        <taxon>Pezizomycotina</taxon>
        <taxon>Leotiomycetes</taxon>
        <taxon>Helotiales</taxon>
        <taxon>Hyaloscyphaceae</taxon>
        <taxon>Hyaloscypha</taxon>
        <taxon>Hyaloscypha variabilis</taxon>
    </lineage>
</organism>
<dbReference type="STRING" id="1149755.A0A2J6RNV4"/>
<keyword evidence="4" id="KW-1185">Reference proteome</keyword>
<evidence type="ECO:0000313" key="3">
    <source>
        <dbReference type="EMBL" id="PMD40195.1"/>
    </source>
</evidence>
<sequence>MAQNLHDQISASGSTFAPDEEARTSFAMETKPFSGQDKQQHNSSAQVTEEGPKAPISDSRWVALKRCLPVLAPIPITVTLVILHFKHVVYISQDDLVVSQIQDALLFAAGLYGTLIVASVSAIALHRIQWELAEREGVALGYLLAGYQLNHLKTLLSKEFWTGTWARNRGGSRLQHISLVALVGLCMFLAYFGQSSGSILLVPKQAWWSVDWKPVSEFDAYITNSTELYPQRLTQAFLPDGTCLSSNALQNESCPAGGNSTIVETFSNWNAYFLQDFNLSFFNDDVGREVVSEYVDSYILNFIPLKLNVTSSDSSITSSLQQVFARSIANYFQWGHNWKLTLTGVNKNKLFMPLVQVQCAAMPPFSSTVKFPFSNLLYSPLQLLPNTTNWTLPMSEFPQDNGMPIQFSWADLSSFNPGPSLGAVVRLSQDNLTNTTIPDGSISTPLTNPTILACTVDARWVPVKLYYQPMVDETVHPENPFPNLPNMPQIQIDPSWAEALNLPVPGSSLTAMESLIQFVVSEDLGIDNSTYFLPDLAIALGTTITDGLARIGWQDRFAYTTPNKGSNTFNLTIVSNSGTELNSVLFSEDQAANWTHLEWQIEHYGYGYSASTITAKLAMAMLLLHALLALGHTIVVCRPWKGRVWTCDAWGSIAGLVVLAMNSRPDERLLNMSAGIKLKNSWKEVLKIREMGQEEVELLVAEETPVGERWMGKEGEKLQANKIYGTDLGEKILANELFRGARK</sequence>
<feature type="transmembrane region" description="Helical" evidence="2">
    <location>
        <begin position="67"/>
        <end position="85"/>
    </location>
</feature>
<evidence type="ECO:0000256" key="1">
    <source>
        <dbReference type="SAM" id="MobiDB-lite"/>
    </source>
</evidence>
<dbReference type="EMBL" id="KZ613945">
    <property type="protein sequence ID" value="PMD40195.1"/>
    <property type="molecule type" value="Genomic_DNA"/>
</dbReference>
<reference evidence="3 4" key="1">
    <citation type="submission" date="2016-04" db="EMBL/GenBank/DDBJ databases">
        <title>A degradative enzymes factory behind the ericoid mycorrhizal symbiosis.</title>
        <authorList>
            <consortium name="DOE Joint Genome Institute"/>
            <person name="Martino E."/>
            <person name="Morin E."/>
            <person name="Grelet G."/>
            <person name="Kuo A."/>
            <person name="Kohler A."/>
            <person name="Daghino S."/>
            <person name="Barry K."/>
            <person name="Choi C."/>
            <person name="Cichocki N."/>
            <person name="Clum A."/>
            <person name="Copeland A."/>
            <person name="Hainaut M."/>
            <person name="Haridas S."/>
            <person name="Labutti K."/>
            <person name="Lindquist E."/>
            <person name="Lipzen A."/>
            <person name="Khouja H.-R."/>
            <person name="Murat C."/>
            <person name="Ohm R."/>
            <person name="Olson A."/>
            <person name="Spatafora J."/>
            <person name="Veneault-Fourrey C."/>
            <person name="Henrissat B."/>
            <person name="Grigoriev I."/>
            <person name="Martin F."/>
            <person name="Perotto S."/>
        </authorList>
    </citation>
    <scope>NUCLEOTIDE SEQUENCE [LARGE SCALE GENOMIC DNA]</scope>
    <source>
        <strain evidence="3 4">F</strain>
    </source>
</reference>
<dbReference type="Proteomes" id="UP000235786">
    <property type="component" value="Unassembled WGS sequence"/>
</dbReference>